<name>A0A1E5IIZ4_ENDTX</name>
<evidence type="ECO:0000313" key="1">
    <source>
        <dbReference type="EMBL" id="OEG70486.1"/>
    </source>
</evidence>
<dbReference type="AlphaFoldDB" id="A0A1E5IIZ4"/>
<reference evidence="1 2" key="1">
    <citation type="submission" date="2015-11" db="EMBL/GenBank/DDBJ databases">
        <title>Evidence for parallel genomic evolution in an endosymbiosis of termite gut flagellates.</title>
        <authorList>
            <person name="Zheng H."/>
        </authorList>
    </citation>
    <scope>NUCLEOTIDE SEQUENCE [LARGE SCALE GENOMIC DNA]</scope>
    <source>
        <strain evidence="1 2">CET450</strain>
    </source>
</reference>
<gene>
    <name evidence="1" type="ORF">ATZ36_00890</name>
</gene>
<proteinExistence type="predicted"/>
<protein>
    <submittedName>
        <fullName evidence="1">Uncharacterized protein</fullName>
    </submittedName>
</protein>
<sequence>MTTCFSFNLEKFISEGYGKNLYLSHTYFTFASGIEKQKQVLKSLLVFTLIKKLKKRGYYHNPLLITLVNSINTVDSELLLFFKKIEEMVTNNISYQIFDNAKNEFKRELLKNKIYIILGQEELKSYLTKLVLKIC</sequence>
<comment type="caution">
    <text evidence="1">The sequence shown here is derived from an EMBL/GenBank/DDBJ whole genome shotgun (WGS) entry which is preliminary data.</text>
</comment>
<keyword evidence="2" id="KW-1185">Reference proteome</keyword>
<dbReference type="EMBL" id="LNVX01000324">
    <property type="protein sequence ID" value="OEG70486.1"/>
    <property type="molecule type" value="Genomic_DNA"/>
</dbReference>
<organism evidence="1 2">
    <name type="scientific">Endomicrobium trichonymphae</name>
    <dbReference type="NCBI Taxonomy" id="1408204"/>
    <lineage>
        <taxon>Bacteria</taxon>
        <taxon>Pseudomonadati</taxon>
        <taxon>Elusimicrobiota</taxon>
        <taxon>Endomicrobiia</taxon>
        <taxon>Endomicrobiales</taxon>
        <taxon>Endomicrobiaceae</taxon>
        <taxon>Candidatus Endomicrobiellum</taxon>
    </lineage>
</organism>
<dbReference type="Proteomes" id="UP000095237">
    <property type="component" value="Unassembled WGS sequence"/>
</dbReference>
<accession>A0A1E5IIZ4</accession>
<evidence type="ECO:0000313" key="2">
    <source>
        <dbReference type="Proteomes" id="UP000095237"/>
    </source>
</evidence>